<dbReference type="PIRSF" id="PIRSF006603">
    <property type="entry name" value="DinF"/>
    <property type="match status" value="1"/>
</dbReference>
<gene>
    <name evidence="8" type="ORF">E5162_03805</name>
</gene>
<feature type="transmembrane region" description="Helical" evidence="7">
    <location>
        <begin position="422"/>
        <end position="444"/>
    </location>
</feature>
<comment type="caution">
    <text evidence="8">The sequence shown here is derived from an EMBL/GenBank/DDBJ whole genome shotgun (WGS) entry which is preliminary data.</text>
</comment>
<keyword evidence="2" id="KW-0813">Transport</keyword>
<evidence type="ECO:0000313" key="8">
    <source>
        <dbReference type="EMBL" id="TGY94411.1"/>
    </source>
</evidence>
<dbReference type="InterPro" id="IPR052031">
    <property type="entry name" value="Membrane_Transporter-Flippase"/>
</dbReference>
<organism evidence="8 9">
    <name type="scientific">Marinicauda pacifica</name>
    <dbReference type="NCBI Taxonomy" id="1133559"/>
    <lineage>
        <taxon>Bacteria</taxon>
        <taxon>Pseudomonadati</taxon>
        <taxon>Pseudomonadota</taxon>
        <taxon>Alphaproteobacteria</taxon>
        <taxon>Maricaulales</taxon>
        <taxon>Maricaulaceae</taxon>
        <taxon>Marinicauda</taxon>
    </lineage>
</organism>
<feature type="transmembrane region" description="Helical" evidence="7">
    <location>
        <begin position="100"/>
        <end position="118"/>
    </location>
</feature>
<dbReference type="RefSeq" id="WP_135943608.1">
    <property type="nucleotide sequence ID" value="NZ_BMEI01000001.1"/>
</dbReference>
<protein>
    <submittedName>
        <fullName evidence="8">MATE family efflux transporter</fullName>
    </submittedName>
</protein>
<keyword evidence="6 7" id="KW-0472">Membrane</keyword>
<proteinExistence type="predicted"/>
<evidence type="ECO:0000256" key="4">
    <source>
        <dbReference type="ARBA" id="ARBA00022692"/>
    </source>
</evidence>
<comment type="subcellular location">
    <subcellularLocation>
        <location evidence="1">Cell inner membrane</location>
        <topology evidence="1">Multi-pass membrane protein</topology>
    </subcellularLocation>
</comment>
<dbReference type="GO" id="GO:0005886">
    <property type="term" value="C:plasma membrane"/>
    <property type="evidence" value="ECO:0007669"/>
    <property type="project" value="UniProtKB-SubCell"/>
</dbReference>
<keyword evidence="9" id="KW-1185">Reference proteome</keyword>
<evidence type="ECO:0000256" key="3">
    <source>
        <dbReference type="ARBA" id="ARBA00022475"/>
    </source>
</evidence>
<dbReference type="NCBIfam" id="TIGR00797">
    <property type="entry name" value="matE"/>
    <property type="match status" value="1"/>
</dbReference>
<dbReference type="InterPro" id="IPR002528">
    <property type="entry name" value="MATE_fam"/>
</dbReference>
<keyword evidence="4 7" id="KW-0812">Transmembrane</keyword>
<feature type="transmembrane region" description="Helical" evidence="7">
    <location>
        <begin position="362"/>
        <end position="384"/>
    </location>
</feature>
<keyword evidence="3" id="KW-1003">Cell membrane</keyword>
<evidence type="ECO:0000256" key="2">
    <source>
        <dbReference type="ARBA" id="ARBA00022448"/>
    </source>
</evidence>
<feature type="transmembrane region" description="Helical" evidence="7">
    <location>
        <begin position="166"/>
        <end position="190"/>
    </location>
</feature>
<dbReference type="PANTHER" id="PTHR43549">
    <property type="entry name" value="MULTIDRUG RESISTANCE PROTEIN YPNP-RELATED"/>
    <property type="match status" value="1"/>
</dbReference>
<feature type="transmembrane region" description="Helical" evidence="7">
    <location>
        <begin position="202"/>
        <end position="223"/>
    </location>
</feature>
<dbReference type="InterPro" id="IPR048279">
    <property type="entry name" value="MdtK-like"/>
</dbReference>
<name>A0A4S2HF17_9PROT</name>
<feature type="transmembrane region" description="Helical" evidence="7">
    <location>
        <begin position="396"/>
        <end position="416"/>
    </location>
</feature>
<keyword evidence="5 7" id="KW-1133">Transmembrane helix</keyword>
<reference evidence="8 9" key="1">
    <citation type="journal article" date="2013" name="Int. J. Syst. Evol. Microbiol.">
        <title>Marinicauda pacifica gen. nov., sp. nov., a prosthecate alphaproteobacterium of the family Hyphomonadaceae isolated from deep seawater.</title>
        <authorList>
            <person name="Zhang X.Y."/>
            <person name="Li G.W."/>
            <person name="Wang C.S."/>
            <person name="Zhang Y.J."/>
            <person name="Xu X.W."/>
            <person name="Li H."/>
            <person name="Liu A."/>
            <person name="Liu C."/>
            <person name="Xie B.B."/>
            <person name="Qin Q.L."/>
            <person name="Xu Z."/>
            <person name="Chen X.L."/>
            <person name="Zhou B.C."/>
            <person name="Zhang Y.Z."/>
        </authorList>
    </citation>
    <scope>NUCLEOTIDE SEQUENCE [LARGE SCALE GENOMIC DNA]</scope>
    <source>
        <strain evidence="8 9">P-1 km-3</strain>
    </source>
</reference>
<feature type="transmembrane region" description="Helical" evidence="7">
    <location>
        <begin position="288"/>
        <end position="305"/>
    </location>
</feature>
<evidence type="ECO:0000313" key="9">
    <source>
        <dbReference type="Proteomes" id="UP000305451"/>
    </source>
</evidence>
<feature type="transmembrane region" description="Helical" evidence="7">
    <location>
        <begin position="138"/>
        <end position="159"/>
    </location>
</feature>
<dbReference type="GO" id="GO:0015297">
    <property type="term" value="F:antiporter activity"/>
    <property type="evidence" value="ECO:0007669"/>
    <property type="project" value="InterPro"/>
</dbReference>
<dbReference type="OrthoDB" id="9806302at2"/>
<sequence length="464" mass="48482">MAATRKSRDLTQGDVFAHMARMVIPMCLGIVAMMAVGVVDAYWVGQLGTAQQAAVQFVFPVNMAVMSIAIGLGAGAASVVARAAGRGSHDRTRRLATDSVVLSFALVIVTSAVGITIIDPLFTLMGATDAMMPHVRDFMQIWFAGIVFIVGPMIASNILRALGDAIVPSVIMVLAAILNMALDPLMIFGWGPVPALGVQGAAAATLISNMVVFVIAMAILIFREKIMDLSWPGWNELLWNWREIARVGIPASGSNMISPIAMSIAFASMARFGEGAVGGLGVAMRVEAFAIIPFFAMSACIGPIAGQNGGAGMTDRVREAFFKSFLFCAGWGLAMAVLLFAFGGMLAGLFLPSAEGRAVAELYWRIVPFTVMGYGIAMVASAGFNGLGRPLQGISLNAIRGFVLLAPLSWVIGSVYGSTGVIAGIGAANGLMAVLGVIYTLRFAPLTADNGKQRPVAPKPASAE</sequence>
<dbReference type="AlphaFoldDB" id="A0A4S2HF17"/>
<evidence type="ECO:0000256" key="1">
    <source>
        <dbReference type="ARBA" id="ARBA00004429"/>
    </source>
</evidence>
<feature type="transmembrane region" description="Helical" evidence="7">
    <location>
        <begin position="325"/>
        <end position="350"/>
    </location>
</feature>
<dbReference type="PANTHER" id="PTHR43549:SF3">
    <property type="entry name" value="MULTIDRUG RESISTANCE PROTEIN YPNP-RELATED"/>
    <property type="match status" value="1"/>
</dbReference>
<evidence type="ECO:0000256" key="6">
    <source>
        <dbReference type="ARBA" id="ARBA00023136"/>
    </source>
</evidence>
<feature type="transmembrane region" description="Helical" evidence="7">
    <location>
        <begin position="57"/>
        <end position="80"/>
    </location>
</feature>
<evidence type="ECO:0000256" key="5">
    <source>
        <dbReference type="ARBA" id="ARBA00022989"/>
    </source>
</evidence>
<dbReference type="Proteomes" id="UP000305451">
    <property type="component" value="Unassembled WGS sequence"/>
</dbReference>
<feature type="transmembrane region" description="Helical" evidence="7">
    <location>
        <begin position="21"/>
        <end position="45"/>
    </location>
</feature>
<dbReference type="Pfam" id="PF01554">
    <property type="entry name" value="MatE"/>
    <property type="match status" value="2"/>
</dbReference>
<evidence type="ECO:0000256" key="7">
    <source>
        <dbReference type="SAM" id="Phobius"/>
    </source>
</evidence>
<feature type="transmembrane region" description="Helical" evidence="7">
    <location>
        <begin position="244"/>
        <end position="268"/>
    </location>
</feature>
<dbReference type="EMBL" id="SRXV01000001">
    <property type="protein sequence ID" value="TGY94411.1"/>
    <property type="molecule type" value="Genomic_DNA"/>
</dbReference>
<dbReference type="GO" id="GO:0042910">
    <property type="term" value="F:xenobiotic transmembrane transporter activity"/>
    <property type="evidence" value="ECO:0007669"/>
    <property type="project" value="InterPro"/>
</dbReference>
<accession>A0A4S2HF17</accession>